<reference evidence="4" key="1">
    <citation type="journal article" date="2018" name="PLoS Negl. Trop. Dis.">
        <title>Sialome diversity of ticks revealed by RNAseq of single tick salivary glands.</title>
        <authorList>
            <person name="Perner J."/>
            <person name="Kropackova S."/>
            <person name="Kopacek P."/>
            <person name="Ribeiro J.M."/>
        </authorList>
    </citation>
    <scope>NUCLEOTIDE SEQUENCE</scope>
    <source>
        <strain evidence="4">Siblings of single egg batch collected in Ceske Budejovice</strain>
        <tissue evidence="4">Salivary glands</tissue>
    </source>
</reference>
<dbReference type="Pfam" id="PF00620">
    <property type="entry name" value="RhoGAP"/>
    <property type="match status" value="1"/>
</dbReference>
<sequence>SRSSPGGAEASRHFDDYWSEYEHFRVDDDEDEDRPPPEEEQDADWLREVGLDFVLRDEGGESGAQTCPDLLRVPYLRTLSREQAAAVQKRLDTVTLRRKKHPPKLDVREVFGRPSWIQQAEDGPDGLGGRAQWRVPAPHQASVARPAVSPRQPSSSLWKTHRHQYELKSTDAVATPDAEGVAVIGYRMKGTVRHIPEPAYRDMEEEPDECPVPSLIDWTLQPGFSESYALEHPDQELPLVTLSANPAGVAVLGHLSPADQRKVRNLALIELTAMYDALAVSFTRRKNTRRKTKESLLCGASLATLLEQDAHRHMRAEHHQVPLVLREILDFLRRHGLREEGILRVSGSAVKMDALRAELEACYSKSPELLASVLDRYGVHEVAGLLKQILRHLPEPLLTNKYADAFVQVGRVPTLLLQLKALNLLVLVLPEPNRDTLLALVHFLADVAELAPRNRMSLHNVAMVLAPNLFSPKRRKATEENLQVARATTTLTRMLVWYRQILWTIPSQLLSQVRMAYRMELDKKQLKENKKKKRKERPSWFAARDAGDADVVRVRVDHDSEQAATYPVKLSDATTAGSVVGELFLAMHFEARKKDIVNAGRPSSEPSRAHPEDTLATFLQQHWLYEVGGYIGWRRLEHGTNVAAVCRENPLADWTVRCHHPQAPAGVRHREPSSDP</sequence>
<feature type="non-terminal residue" evidence="4">
    <location>
        <position position="1"/>
    </location>
</feature>
<dbReference type="GO" id="GO:0005096">
    <property type="term" value="F:GTPase activator activity"/>
    <property type="evidence" value="ECO:0007669"/>
    <property type="project" value="UniProtKB-KW"/>
</dbReference>
<feature type="domain" description="Rho-GAP" evidence="3">
    <location>
        <begin position="300"/>
        <end position="502"/>
    </location>
</feature>
<dbReference type="SMART" id="SM00324">
    <property type="entry name" value="RhoGAP"/>
    <property type="match status" value="1"/>
</dbReference>
<evidence type="ECO:0000259" key="3">
    <source>
        <dbReference type="PROSITE" id="PS50238"/>
    </source>
</evidence>
<dbReference type="InterPro" id="IPR057323">
    <property type="entry name" value="RHG40/28/18_ubiquitin"/>
</dbReference>
<dbReference type="GO" id="GO:0005737">
    <property type="term" value="C:cytoplasm"/>
    <property type="evidence" value="ECO:0007669"/>
    <property type="project" value="TreeGrafter"/>
</dbReference>
<dbReference type="PANTHER" id="PTHR14963">
    <property type="entry name" value="RHO GTPASE ACTIVATING PROTEIN 18,19-RELATED"/>
    <property type="match status" value="1"/>
</dbReference>
<dbReference type="AlphaFoldDB" id="A0A147BN18"/>
<evidence type="ECO:0000256" key="2">
    <source>
        <dbReference type="SAM" id="MobiDB-lite"/>
    </source>
</evidence>
<organism evidence="4">
    <name type="scientific">Ixodes ricinus</name>
    <name type="common">Common tick</name>
    <name type="synonym">Acarus ricinus</name>
    <dbReference type="NCBI Taxonomy" id="34613"/>
    <lineage>
        <taxon>Eukaryota</taxon>
        <taxon>Metazoa</taxon>
        <taxon>Ecdysozoa</taxon>
        <taxon>Arthropoda</taxon>
        <taxon>Chelicerata</taxon>
        <taxon>Arachnida</taxon>
        <taxon>Acari</taxon>
        <taxon>Parasitiformes</taxon>
        <taxon>Ixodida</taxon>
        <taxon>Ixodoidea</taxon>
        <taxon>Ixodidae</taxon>
        <taxon>Ixodinae</taxon>
        <taxon>Ixodes</taxon>
    </lineage>
</organism>
<dbReference type="GO" id="GO:0051056">
    <property type="term" value="P:regulation of small GTPase mediated signal transduction"/>
    <property type="evidence" value="ECO:0007669"/>
    <property type="project" value="TreeGrafter"/>
</dbReference>
<feature type="region of interest" description="Disordered" evidence="2">
    <location>
        <begin position="25"/>
        <end position="45"/>
    </location>
</feature>
<dbReference type="InterPro" id="IPR008936">
    <property type="entry name" value="Rho_GTPase_activation_prot"/>
</dbReference>
<dbReference type="PROSITE" id="PS50238">
    <property type="entry name" value="RHOGAP"/>
    <property type="match status" value="1"/>
</dbReference>
<dbReference type="EMBL" id="GEGO01003214">
    <property type="protein sequence ID" value="JAR92190.1"/>
    <property type="molecule type" value="Transcribed_RNA"/>
</dbReference>
<proteinExistence type="predicted"/>
<dbReference type="GO" id="GO:0030833">
    <property type="term" value="P:regulation of actin filament polymerization"/>
    <property type="evidence" value="ECO:0007669"/>
    <property type="project" value="TreeGrafter"/>
</dbReference>
<dbReference type="PANTHER" id="PTHR14963:SF1">
    <property type="entry name" value="RHO GTPASE-ACTIVATING PROTEIN CONUNDRUM"/>
    <property type="match status" value="1"/>
</dbReference>
<dbReference type="Pfam" id="PF25442">
    <property type="entry name" value="Ubiquitin_RHG40_C"/>
    <property type="match status" value="1"/>
</dbReference>
<evidence type="ECO:0000313" key="4">
    <source>
        <dbReference type="EMBL" id="JAR92190.1"/>
    </source>
</evidence>
<keyword evidence="1" id="KW-0343">GTPase activation</keyword>
<feature type="compositionally biased region" description="Acidic residues" evidence="2">
    <location>
        <begin position="27"/>
        <end position="43"/>
    </location>
</feature>
<dbReference type="InterPro" id="IPR000198">
    <property type="entry name" value="RhoGAP_dom"/>
</dbReference>
<name>A0A147BN18_IXORI</name>
<dbReference type="SUPFAM" id="SSF48350">
    <property type="entry name" value="GTPase activation domain, GAP"/>
    <property type="match status" value="1"/>
</dbReference>
<dbReference type="GO" id="GO:0007165">
    <property type="term" value="P:signal transduction"/>
    <property type="evidence" value="ECO:0007669"/>
    <property type="project" value="InterPro"/>
</dbReference>
<protein>
    <submittedName>
        <fullName evidence="4">Putative rho gtpase-activating protein 18</fullName>
    </submittedName>
</protein>
<accession>A0A147BN18</accession>
<evidence type="ECO:0000256" key="1">
    <source>
        <dbReference type="ARBA" id="ARBA00022468"/>
    </source>
</evidence>
<dbReference type="Gene3D" id="1.10.555.10">
    <property type="entry name" value="Rho GTPase activation protein"/>
    <property type="match status" value="1"/>
</dbReference>